<gene>
    <name evidence="3" type="ORF">H9982_07275</name>
</gene>
<dbReference type="FunFam" id="2.40.50.100:FF:000003">
    <property type="entry name" value="Acetyl-CoA carboxylase biotin carboxyl carrier protein"/>
    <property type="match status" value="1"/>
</dbReference>
<dbReference type="PANTHER" id="PTHR45266">
    <property type="entry name" value="OXALOACETATE DECARBOXYLASE ALPHA CHAIN"/>
    <property type="match status" value="1"/>
</dbReference>
<dbReference type="InterPro" id="IPR050709">
    <property type="entry name" value="Biotin_Carboxyl_Carrier/Decarb"/>
</dbReference>
<feature type="domain" description="Lipoyl-binding" evidence="2">
    <location>
        <begin position="58"/>
        <end position="139"/>
    </location>
</feature>
<accession>A0A9D1VTG2</accession>
<dbReference type="EMBL" id="DXFB01000190">
    <property type="protein sequence ID" value="HIX46007.1"/>
    <property type="molecule type" value="Genomic_DNA"/>
</dbReference>
<dbReference type="Proteomes" id="UP000824246">
    <property type="component" value="Unassembled WGS sequence"/>
</dbReference>
<dbReference type="PANTHER" id="PTHR45266:SF3">
    <property type="entry name" value="OXALOACETATE DECARBOXYLASE ALPHA CHAIN"/>
    <property type="match status" value="1"/>
</dbReference>
<proteinExistence type="predicted"/>
<protein>
    <submittedName>
        <fullName evidence="3">Biotin/lipoyl-binding protein</fullName>
    </submittedName>
</protein>
<evidence type="ECO:0000313" key="4">
    <source>
        <dbReference type="Proteomes" id="UP000824246"/>
    </source>
</evidence>
<dbReference type="InterPro" id="IPR000089">
    <property type="entry name" value="Biotin_lipoyl"/>
</dbReference>
<evidence type="ECO:0000313" key="3">
    <source>
        <dbReference type="EMBL" id="HIX46007.1"/>
    </source>
</evidence>
<dbReference type="PROSITE" id="PS50968">
    <property type="entry name" value="BIOTINYL_LIPOYL"/>
    <property type="match status" value="1"/>
</dbReference>
<evidence type="ECO:0000256" key="1">
    <source>
        <dbReference type="ARBA" id="ARBA00023267"/>
    </source>
</evidence>
<organism evidence="3 4">
    <name type="scientific">Candidatus Barnesiella excrementipullorum</name>
    <dbReference type="NCBI Taxonomy" id="2838479"/>
    <lineage>
        <taxon>Bacteria</taxon>
        <taxon>Pseudomonadati</taxon>
        <taxon>Bacteroidota</taxon>
        <taxon>Bacteroidia</taxon>
        <taxon>Bacteroidales</taxon>
        <taxon>Barnesiellaceae</taxon>
        <taxon>Barnesiella</taxon>
    </lineage>
</organism>
<sequence length="139" mass="15067">MKEYKYTINGNIYKVRIGEIEENIAHVEVNGTNYLVEMEKVVKPAIKPLVKARPAAPTATLNRPAANTGKSGIKSPLPGVILNINVNVGDTVKKGDTIIILEAMKMENSIKADRDGKITEINVKQGESVLEGAVLVTIE</sequence>
<dbReference type="CDD" id="cd06850">
    <property type="entry name" value="biotinyl_domain"/>
    <property type="match status" value="1"/>
</dbReference>
<reference evidence="3" key="2">
    <citation type="submission" date="2021-04" db="EMBL/GenBank/DDBJ databases">
        <authorList>
            <person name="Gilroy R."/>
        </authorList>
    </citation>
    <scope>NUCLEOTIDE SEQUENCE</scope>
    <source>
        <strain evidence="3">ChiHjej12B11-16260</strain>
    </source>
</reference>
<dbReference type="Pfam" id="PF00364">
    <property type="entry name" value="Biotin_lipoyl"/>
    <property type="match status" value="1"/>
</dbReference>
<dbReference type="PROSITE" id="PS00188">
    <property type="entry name" value="BIOTIN"/>
    <property type="match status" value="1"/>
</dbReference>
<dbReference type="Gene3D" id="2.40.50.100">
    <property type="match status" value="1"/>
</dbReference>
<comment type="caution">
    <text evidence="3">The sequence shown here is derived from an EMBL/GenBank/DDBJ whole genome shotgun (WGS) entry which is preliminary data.</text>
</comment>
<name>A0A9D1VTG2_9BACT</name>
<dbReference type="AlphaFoldDB" id="A0A9D1VTG2"/>
<dbReference type="SUPFAM" id="SSF51230">
    <property type="entry name" value="Single hybrid motif"/>
    <property type="match status" value="1"/>
</dbReference>
<keyword evidence="1" id="KW-0092">Biotin</keyword>
<evidence type="ECO:0000259" key="2">
    <source>
        <dbReference type="PROSITE" id="PS50968"/>
    </source>
</evidence>
<dbReference type="InterPro" id="IPR011053">
    <property type="entry name" value="Single_hybrid_motif"/>
</dbReference>
<reference evidence="3" key="1">
    <citation type="journal article" date="2021" name="PeerJ">
        <title>Extensive microbial diversity within the chicken gut microbiome revealed by metagenomics and culture.</title>
        <authorList>
            <person name="Gilroy R."/>
            <person name="Ravi A."/>
            <person name="Getino M."/>
            <person name="Pursley I."/>
            <person name="Horton D.L."/>
            <person name="Alikhan N.F."/>
            <person name="Baker D."/>
            <person name="Gharbi K."/>
            <person name="Hall N."/>
            <person name="Watson M."/>
            <person name="Adriaenssens E.M."/>
            <person name="Foster-Nyarko E."/>
            <person name="Jarju S."/>
            <person name="Secka A."/>
            <person name="Antonio M."/>
            <person name="Oren A."/>
            <person name="Chaudhuri R.R."/>
            <person name="La Ragione R."/>
            <person name="Hildebrand F."/>
            <person name="Pallen M.J."/>
        </authorList>
    </citation>
    <scope>NUCLEOTIDE SEQUENCE</scope>
    <source>
        <strain evidence="3">ChiHjej12B11-16260</strain>
    </source>
</reference>
<dbReference type="InterPro" id="IPR001882">
    <property type="entry name" value="Biotin_BS"/>
</dbReference>